<dbReference type="RefSeq" id="XP_005188315.1">
    <property type="nucleotide sequence ID" value="XM_005188258.3"/>
</dbReference>
<dbReference type="AlphaFoldDB" id="A0A1I8M7B0"/>
<dbReference type="VEuPathDB" id="VectorBase:MDOMA2_004715"/>
<proteinExistence type="predicted"/>
<evidence type="ECO:0000256" key="1">
    <source>
        <dbReference type="ARBA" id="ARBA00004123"/>
    </source>
</evidence>
<protein>
    <recommendedName>
        <fullName evidence="3">NudC domain-containing protein 1</fullName>
    </recommendedName>
</protein>
<dbReference type="PROSITE" id="PS51203">
    <property type="entry name" value="CS"/>
    <property type="match status" value="1"/>
</dbReference>
<dbReference type="Gene3D" id="2.60.40.790">
    <property type="match status" value="1"/>
</dbReference>
<dbReference type="KEGG" id="mde:101889320"/>
<reference evidence="7" key="1">
    <citation type="submission" date="2020-05" db="UniProtKB">
        <authorList>
            <consortium name="EnsemblMetazoa"/>
        </authorList>
    </citation>
    <scope>IDENTIFICATION</scope>
    <source>
        <strain evidence="7">Aabys</strain>
    </source>
</reference>
<sequence length="595" mass="68155">MPKIVELRQDRALIRSNFDGYKLSLEPVPLIRQELSAGPLKATPNDDQYSLLHVELFSMQNLLVVDPWSRNDSYFINNLGEILRCSYDENRGRPNPLQVVYRLVERNSVCDDDQPARPIWKPKGEYNYTFRFISEKYCVLCDGLKTLHILETGDRFKTQEWQKVASTAISGDNIDPAESNYVIYDARLDIIQEQKQISLALGHVQKVDSQTLEGGSTHFMYLHWAKLYLKEQQWQFEVLDTLEGKGSLYYCAFEPRSESLVISSNREFIWRSKKSNDEPVPEENVDDCKPQLHDKPENEISGFSWSQTDEDIVVKFNEIPDAERTDYNIKCVSNKITVKYKETILLDCELKEKIDHDLTTWTMENNFLQITLVKQDSGLYWPSLLANDLGPKENTDGKQQNCLPMEQQPIANLETPIEDCDFPMGMAEEEITISRYNLVSKSITHSVIMSSSPPLFTTSLRPGFPMAIATRQDVDCSLWLQQFNPSKPDEWSLRHEGNLHAFAYVQASKQQKKFMDCSPDLGYAIISESHRHVFLYKSKYDTASGLRNRNGPQVSIGKQHLITLEDAGEVLGLTTSNAVATLLTEKCVLFVQIDS</sequence>
<dbReference type="PANTHER" id="PTHR21664">
    <property type="entry name" value="CHRONIC MYELOGENOUS LEUKEMIA TUMOR ANTIGEN 66"/>
    <property type="match status" value="1"/>
</dbReference>
<evidence type="ECO:0000313" key="7">
    <source>
        <dbReference type="EnsemblMetazoa" id="MDOA001992-PA"/>
    </source>
</evidence>
<dbReference type="eggNOG" id="KOG4379">
    <property type="taxonomic scope" value="Eukaryota"/>
</dbReference>
<evidence type="ECO:0000256" key="5">
    <source>
        <dbReference type="ARBA" id="ARBA00023242"/>
    </source>
</evidence>
<evidence type="ECO:0000256" key="4">
    <source>
        <dbReference type="ARBA" id="ARBA00022490"/>
    </source>
</evidence>
<dbReference type="Proteomes" id="UP001652621">
    <property type="component" value="Unplaced"/>
</dbReference>
<keyword evidence="5" id="KW-0539">Nucleus</keyword>
<dbReference type="PANTHER" id="PTHR21664:SF1">
    <property type="entry name" value="NUDC DOMAIN-CONTAINING PROTEIN 1"/>
    <property type="match status" value="1"/>
</dbReference>
<keyword evidence="4" id="KW-0963">Cytoplasm</keyword>
<dbReference type="GeneID" id="101889320"/>
<feature type="domain" description="CS" evidence="6">
    <location>
        <begin position="298"/>
        <end position="385"/>
    </location>
</feature>
<evidence type="ECO:0000313" key="8">
    <source>
        <dbReference type="Proteomes" id="UP001652621"/>
    </source>
</evidence>
<name>A0A1I8M7B0_MUSDO</name>
<dbReference type="SUPFAM" id="SSF49764">
    <property type="entry name" value="HSP20-like chaperones"/>
    <property type="match status" value="1"/>
</dbReference>
<evidence type="ECO:0000256" key="3">
    <source>
        <dbReference type="ARBA" id="ARBA00018915"/>
    </source>
</evidence>
<reference evidence="9" key="2">
    <citation type="submission" date="2025-04" db="UniProtKB">
        <authorList>
            <consortium name="RefSeq"/>
        </authorList>
    </citation>
    <scope>IDENTIFICATION</scope>
    <source>
        <strain evidence="9">Aabys</strain>
    </source>
</reference>
<dbReference type="Pfam" id="PF04969">
    <property type="entry name" value="CS"/>
    <property type="match status" value="1"/>
</dbReference>
<dbReference type="OrthoDB" id="428655at2759"/>
<dbReference type="InterPro" id="IPR007052">
    <property type="entry name" value="CS_dom"/>
</dbReference>
<dbReference type="VEuPathDB" id="VectorBase:MDOA001992"/>
<dbReference type="InterPro" id="IPR037895">
    <property type="entry name" value="NUDCD1"/>
</dbReference>
<dbReference type="GO" id="GO:0005634">
    <property type="term" value="C:nucleus"/>
    <property type="evidence" value="ECO:0007669"/>
    <property type="project" value="UniProtKB-SubCell"/>
</dbReference>
<gene>
    <name evidence="7" type="primary">101889320</name>
    <name evidence="9" type="synonym">LOC101889320</name>
</gene>
<dbReference type="InterPro" id="IPR008978">
    <property type="entry name" value="HSP20-like_chaperone"/>
</dbReference>
<dbReference type="CDD" id="cd06467">
    <property type="entry name" value="p23_NUDC_like"/>
    <property type="match status" value="1"/>
</dbReference>
<evidence type="ECO:0000313" key="9">
    <source>
        <dbReference type="RefSeq" id="XP_005188315.1"/>
    </source>
</evidence>
<evidence type="ECO:0000259" key="6">
    <source>
        <dbReference type="PROSITE" id="PS51203"/>
    </source>
</evidence>
<evidence type="ECO:0000256" key="2">
    <source>
        <dbReference type="ARBA" id="ARBA00004496"/>
    </source>
</evidence>
<dbReference type="GO" id="GO:0005737">
    <property type="term" value="C:cytoplasm"/>
    <property type="evidence" value="ECO:0007669"/>
    <property type="project" value="UniProtKB-SubCell"/>
</dbReference>
<dbReference type="EnsemblMetazoa" id="MDOA001992-RA">
    <property type="protein sequence ID" value="MDOA001992-PA"/>
    <property type="gene ID" value="MDOA001992"/>
</dbReference>
<keyword evidence="8" id="KW-1185">Reference proteome</keyword>
<accession>A0A1I8M7B0</accession>
<organism evidence="7">
    <name type="scientific">Musca domestica</name>
    <name type="common">House fly</name>
    <dbReference type="NCBI Taxonomy" id="7370"/>
    <lineage>
        <taxon>Eukaryota</taxon>
        <taxon>Metazoa</taxon>
        <taxon>Ecdysozoa</taxon>
        <taxon>Arthropoda</taxon>
        <taxon>Hexapoda</taxon>
        <taxon>Insecta</taxon>
        <taxon>Pterygota</taxon>
        <taxon>Neoptera</taxon>
        <taxon>Endopterygota</taxon>
        <taxon>Diptera</taxon>
        <taxon>Brachycera</taxon>
        <taxon>Muscomorpha</taxon>
        <taxon>Muscoidea</taxon>
        <taxon>Muscidae</taxon>
        <taxon>Musca</taxon>
    </lineage>
</organism>
<comment type="subcellular location">
    <subcellularLocation>
        <location evidence="2">Cytoplasm</location>
    </subcellularLocation>
    <subcellularLocation>
        <location evidence="1">Nucleus</location>
    </subcellularLocation>
</comment>
<dbReference type="STRING" id="7370.A0A1I8M7B0"/>